<evidence type="ECO:0000256" key="1">
    <source>
        <dbReference type="ARBA" id="ARBA00022679"/>
    </source>
</evidence>
<protein>
    <submittedName>
        <fullName evidence="2">Crotonobetainyl-CoA:carnitine CoA-transferase CaiB</fullName>
    </submittedName>
</protein>
<gene>
    <name evidence="2" type="ORF">SAMN04488135_108142</name>
</gene>
<dbReference type="Pfam" id="PF02515">
    <property type="entry name" value="CoA_transf_3"/>
    <property type="match status" value="1"/>
</dbReference>
<evidence type="ECO:0000313" key="3">
    <source>
        <dbReference type="Proteomes" id="UP000184226"/>
    </source>
</evidence>
<reference evidence="2 3" key="1">
    <citation type="submission" date="2016-11" db="EMBL/GenBank/DDBJ databases">
        <authorList>
            <person name="Jaros S."/>
            <person name="Januszkiewicz K."/>
            <person name="Wedrychowicz H."/>
        </authorList>
    </citation>
    <scope>NUCLEOTIDE SEQUENCE [LARGE SCALE GENOMIC DNA]</scope>
    <source>
        <strain evidence="2 3">CGMCC 1.10190</strain>
    </source>
</reference>
<dbReference type="InterPro" id="IPR003673">
    <property type="entry name" value="CoA-Trfase_fam_III"/>
</dbReference>
<accession>A0A1M5Y819</accession>
<proteinExistence type="predicted"/>
<dbReference type="GO" id="GO:0008410">
    <property type="term" value="F:CoA-transferase activity"/>
    <property type="evidence" value="ECO:0007669"/>
    <property type="project" value="TreeGrafter"/>
</dbReference>
<organism evidence="2 3">
    <name type="scientific">Pollutimonas bauzanensis</name>
    <dbReference type="NCBI Taxonomy" id="658167"/>
    <lineage>
        <taxon>Bacteria</taxon>
        <taxon>Pseudomonadati</taxon>
        <taxon>Pseudomonadota</taxon>
        <taxon>Betaproteobacteria</taxon>
        <taxon>Burkholderiales</taxon>
        <taxon>Alcaligenaceae</taxon>
        <taxon>Pollutimonas</taxon>
    </lineage>
</organism>
<dbReference type="Gene3D" id="3.40.50.10540">
    <property type="entry name" value="Crotonobetainyl-coa:carnitine coa-transferase, domain 1"/>
    <property type="match status" value="1"/>
</dbReference>
<keyword evidence="1 2" id="KW-0808">Transferase</keyword>
<dbReference type="OrthoDB" id="5294844at2"/>
<dbReference type="Gene3D" id="3.30.1540.10">
    <property type="entry name" value="formyl-coa transferase, domain 3"/>
    <property type="match status" value="1"/>
</dbReference>
<dbReference type="PANTHER" id="PTHR48207:SF3">
    <property type="entry name" value="SUCCINATE--HYDROXYMETHYLGLUTARATE COA-TRANSFERASE"/>
    <property type="match status" value="1"/>
</dbReference>
<dbReference type="STRING" id="658167.SAMN04488135_108142"/>
<name>A0A1M5Y819_9BURK</name>
<dbReference type="InterPro" id="IPR023606">
    <property type="entry name" value="CoA-Trfase_III_dom_1_sf"/>
</dbReference>
<dbReference type="Proteomes" id="UP000184226">
    <property type="component" value="Unassembled WGS sequence"/>
</dbReference>
<dbReference type="RefSeq" id="WP_073104428.1">
    <property type="nucleotide sequence ID" value="NZ_FQXE01000008.1"/>
</dbReference>
<dbReference type="InterPro" id="IPR050483">
    <property type="entry name" value="CoA-transferase_III_domain"/>
</dbReference>
<dbReference type="AlphaFoldDB" id="A0A1M5Y819"/>
<dbReference type="InterPro" id="IPR044855">
    <property type="entry name" value="CoA-Trfase_III_dom3_sf"/>
</dbReference>
<dbReference type="PANTHER" id="PTHR48207">
    <property type="entry name" value="SUCCINATE--HYDROXYMETHYLGLUTARATE COA-TRANSFERASE"/>
    <property type="match status" value="1"/>
</dbReference>
<dbReference type="SUPFAM" id="SSF89796">
    <property type="entry name" value="CoA-transferase family III (CaiB/BaiF)"/>
    <property type="match status" value="1"/>
</dbReference>
<keyword evidence="3" id="KW-1185">Reference proteome</keyword>
<sequence length="396" mass="42310">MSIQPLTGIRVVDLTRILSGPFCTMMLGDMGADVVKVEDPPGGDPIRHIGAGHNELSWYFASFNRNKRSICLDLRSTQGLEALKKLLGTADVLVENFRPGVLEKLGLSRGQIAQINPRLIVASINGFGSTGPYAGRPAFDFVVQAMSGFMSVTGERDGAPLRTGLPITDLIAGLYAAFGVVNALRARDLTGQGQRVEASMMNGILSMLAYLASDFLATGAVPAKQGNDHPITAPYGLFMTADGPIAVAPSTDAILRRFLDELGLAALLESDDFKTNTQRVANRKALDGHICAKLAGDTQDNWVRRLNARGVPCGLVQDIGEALRDPQVLHQEMVISVDHPGRGPVEMLGFPVKFSDTPCRIRHPAPDLGAHAAEVFEDWGIPYSLAELEAASCPGG</sequence>
<dbReference type="EMBL" id="FQXE01000008">
    <property type="protein sequence ID" value="SHI08225.1"/>
    <property type="molecule type" value="Genomic_DNA"/>
</dbReference>
<evidence type="ECO:0000313" key="2">
    <source>
        <dbReference type="EMBL" id="SHI08225.1"/>
    </source>
</evidence>